<dbReference type="Proteomes" id="UP000299102">
    <property type="component" value="Unassembled WGS sequence"/>
</dbReference>
<name>A0A4C1TEN0_EUMVA</name>
<sequence>MYPPHSPDLVSSDFYLFRFLRNQLVLGHKLFQSHHVQEVVEIRDSGGGFIHGKVTPQTRVNNRPYDVKVEELNAFQVNLDRTVRRTECTCKAGLSVRANERLLLDFSLPFKYPQSWVSYSCVTDGSLRPSPDLNFEQNNPIQLVYRHGGRSMSSRRAAPERPRAGDGKTLYCFRVADFQQ</sequence>
<evidence type="ECO:0000313" key="1">
    <source>
        <dbReference type="EMBL" id="GBP12030.1"/>
    </source>
</evidence>
<protein>
    <submittedName>
        <fullName evidence="1">Uncharacterized protein</fullName>
    </submittedName>
</protein>
<accession>A0A4C1TEN0</accession>
<gene>
    <name evidence="1" type="ORF">EVAR_5868_1</name>
</gene>
<keyword evidence="2" id="KW-1185">Reference proteome</keyword>
<evidence type="ECO:0000313" key="2">
    <source>
        <dbReference type="Proteomes" id="UP000299102"/>
    </source>
</evidence>
<organism evidence="1 2">
    <name type="scientific">Eumeta variegata</name>
    <name type="common">Bagworm moth</name>
    <name type="synonym">Eumeta japonica</name>
    <dbReference type="NCBI Taxonomy" id="151549"/>
    <lineage>
        <taxon>Eukaryota</taxon>
        <taxon>Metazoa</taxon>
        <taxon>Ecdysozoa</taxon>
        <taxon>Arthropoda</taxon>
        <taxon>Hexapoda</taxon>
        <taxon>Insecta</taxon>
        <taxon>Pterygota</taxon>
        <taxon>Neoptera</taxon>
        <taxon>Endopterygota</taxon>
        <taxon>Lepidoptera</taxon>
        <taxon>Glossata</taxon>
        <taxon>Ditrysia</taxon>
        <taxon>Tineoidea</taxon>
        <taxon>Psychidae</taxon>
        <taxon>Oiketicinae</taxon>
        <taxon>Eumeta</taxon>
    </lineage>
</organism>
<comment type="caution">
    <text evidence="1">The sequence shown here is derived from an EMBL/GenBank/DDBJ whole genome shotgun (WGS) entry which is preliminary data.</text>
</comment>
<dbReference type="OrthoDB" id="7697670at2759"/>
<dbReference type="EMBL" id="BGZK01000049">
    <property type="protein sequence ID" value="GBP12030.1"/>
    <property type="molecule type" value="Genomic_DNA"/>
</dbReference>
<reference evidence="1 2" key="1">
    <citation type="journal article" date="2019" name="Commun. Biol.">
        <title>The bagworm genome reveals a unique fibroin gene that provides high tensile strength.</title>
        <authorList>
            <person name="Kono N."/>
            <person name="Nakamura H."/>
            <person name="Ohtoshi R."/>
            <person name="Tomita M."/>
            <person name="Numata K."/>
            <person name="Arakawa K."/>
        </authorList>
    </citation>
    <scope>NUCLEOTIDE SEQUENCE [LARGE SCALE GENOMIC DNA]</scope>
</reference>
<dbReference type="AlphaFoldDB" id="A0A4C1TEN0"/>
<proteinExistence type="predicted"/>